<comment type="caution">
    <text evidence="2">The sequence shown here is derived from an EMBL/GenBank/DDBJ whole genome shotgun (WGS) entry which is preliminary data.</text>
</comment>
<evidence type="ECO:0000256" key="1">
    <source>
        <dbReference type="SAM" id="Phobius"/>
    </source>
</evidence>
<feature type="transmembrane region" description="Helical" evidence="1">
    <location>
        <begin position="6"/>
        <end position="24"/>
    </location>
</feature>
<sequence length="42" mass="4630">MPRDAPVTMAALMGFVVRVFMGRLREGQGDMPLEPIVVVRAD</sequence>
<name>A0A976ABI9_9BURK</name>
<evidence type="ECO:0000313" key="3">
    <source>
        <dbReference type="Proteomes" id="UP000257016"/>
    </source>
</evidence>
<dbReference type="Proteomes" id="UP000257016">
    <property type="component" value="Unassembled WGS sequence"/>
</dbReference>
<evidence type="ECO:0000313" key="2">
    <source>
        <dbReference type="EMBL" id="SOY75705.1"/>
    </source>
</evidence>
<dbReference type="AlphaFoldDB" id="A0A976ABI9"/>
<organism evidence="2 3">
    <name type="scientific">Cupriavidus taiwanensis</name>
    <dbReference type="NCBI Taxonomy" id="164546"/>
    <lineage>
        <taxon>Bacteria</taxon>
        <taxon>Pseudomonadati</taxon>
        <taxon>Pseudomonadota</taxon>
        <taxon>Betaproteobacteria</taxon>
        <taxon>Burkholderiales</taxon>
        <taxon>Burkholderiaceae</taxon>
        <taxon>Cupriavidus</taxon>
    </lineage>
</organism>
<proteinExistence type="predicted"/>
<keyword evidence="1" id="KW-0472">Membrane</keyword>
<reference evidence="2 3" key="1">
    <citation type="submission" date="2018-01" db="EMBL/GenBank/DDBJ databases">
        <authorList>
            <person name="Clerissi C."/>
        </authorList>
    </citation>
    <scope>NUCLEOTIDE SEQUENCE [LARGE SCALE GENOMIC DNA]</scope>
    <source>
        <strain evidence="2">Cupriavidus taiwanensis LMG 19430</strain>
    </source>
</reference>
<gene>
    <name evidence="2" type="ORF">CBM2586_B80130</name>
</gene>
<dbReference type="EMBL" id="OFSN01000026">
    <property type="protein sequence ID" value="SOY75705.1"/>
    <property type="molecule type" value="Genomic_DNA"/>
</dbReference>
<keyword evidence="1" id="KW-0812">Transmembrane</keyword>
<protein>
    <submittedName>
        <fullName evidence="2">Uncharacterized protein</fullName>
    </submittedName>
</protein>
<keyword evidence="1" id="KW-1133">Transmembrane helix</keyword>
<accession>A0A976ABI9</accession>